<accession>A0ACC1H8P5</accession>
<protein>
    <submittedName>
        <fullName evidence="1">Uncharacterized protein</fullName>
    </submittedName>
</protein>
<feature type="non-terminal residue" evidence="1">
    <location>
        <position position="1"/>
    </location>
</feature>
<evidence type="ECO:0000313" key="1">
    <source>
        <dbReference type="EMBL" id="KAJ1672854.1"/>
    </source>
</evidence>
<reference evidence="1" key="1">
    <citation type="submission" date="2022-06" db="EMBL/GenBank/DDBJ databases">
        <title>Phylogenomic reconstructions and comparative analyses of Kickxellomycotina fungi.</title>
        <authorList>
            <person name="Reynolds N.K."/>
            <person name="Stajich J.E."/>
            <person name="Barry K."/>
            <person name="Grigoriev I.V."/>
            <person name="Crous P."/>
            <person name="Smith M.E."/>
        </authorList>
    </citation>
    <scope>NUCLEOTIDE SEQUENCE</scope>
    <source>
        <strain evidence="1">RSA 2271</strain>
    </source>
</reference>
<comment type="caution">
    <text evidence="1">The sequence shown here is derived from an EMBL/GenBank/DDBJ whole genome shotgun (WGS) entry which is preliminary data.</text>
</comment>
<evidence type="ECO:0000313" key="2">
    <source>
        <dbReference type="Proteomes" id="UP001145114"/>
    </source>
</evidence>
<name>A0ACC1H8P5_9FUNG</name>
<sequence length="256" mass="27818">LLSHEKPRFYAEVEFRSITHPYRSVFLPPPPDVALLSGQVSPRLSSEQDHFGYPRATADYHQRDAKAAVSSPTCTPGTVTRKSHSPMTTTPTINKLQQKSAHPGATALAMVSSPLATSASGKDAAAGPDSSSLPSSSATSEAPTTPVPSMYWHHPKMLGSVPKRVRSHTLNVIGDKAYVFGGWDNRTCYSEVYILDIDTMYWSVAPTTGDTPDSCRAHTAVTVGNYLYIFGGGDASRYFNALYILNTETMVWSKPF</sequence>
<proteinExistence type="predicted"/>
<dbReference type="EMBL" id="JAMZIH010007730">
    <property type="protein sequence ID" value="KAJ1672854.1"/>
    <property type="molecule type" value="Genomic_DNA"/>
</dbReference>
<feature type="non-terminal residue" evidence="1">
    <location>
        <position position="256"/>
    </location>
</feature>
<organism evidence="1 2">
    <name type="scientific">Spiromyces aspiralis</name>
    <dbReference type="NCBI Taxonomy" id="68401"/>
    <lineage>
        <taxon>Eukaryota</taxon>
        <taxon>Fungi</taxon>
        <taxon>Fungi incertae sedis</taxon>
        <taxon>Zoopagomycota</taxon>
        <taxon>Kickxellomycotina</taxon>
        <taxon>Kickxellomycetes</taxon>
        <taxon>Kickxellales</taxon>
        <taxon>Kickxellaceae</taxon>
        <taxon>Spiromyces</taxon>
    </lineage>
</organism>
<keyword evidence="2" id="KW-1185">Reference proteome</keyword>
<dbReference type="Proteomes" id="UP001145114">
    <property type="component" value="Unassembled WGS sequence"/>
</dbReference>
<gene>
    <name evidence="1" type="ORF">EV182_006362</name>
</gene>